<evidence type="ECO:0000256" key="4">
    <source>
        <dbReference type="ARBA" id="ARBA00022491"/>
    </source>
</evidence>
<feature type="region of interest" description="Disordered" evidence="11">
    <location>
        <begin position="132"/>
        <end position="168"/>
    </location>
</feature>
<feature type="region of interest" description="Disordered" evidence="11">
    <location>
        <begin position="295"/>
        <end position="381"/>
    </location>
</feature>
<feature type="compositionally biased region" description="Low complexity" evidence="11">
    <location>
        <begin position="152"/>
        <end position="168"/>
    </location>
</feature>
<keyword evidence="5 10" id="KW-0805">Transcription regulation</keyword>
<feature type="domain" description="Mediator complex subunit Med13 C-terminal" evidence="12">
    <location>
        <begin position="876"/>
        <end position="1221"/>
    </location>
</feature>
<feature type="region of interest" description="Disordered" evidence="11">
    <location>
        <begin position="73"/>
        <end position="97"/>
    </location>
</feature>
<dbReference type="PANTHER" id="PTHR48249">
    <property type="entry name" value="MEDIATOR OF RNA POLYMERASE II TRANSCRIPTION SUBUNIT 13"/>
    <property type="match status" value="1"/>
</dbReference>
<accession>A0A9P5NQ44</accession>
<keyword evidence="14" id="KW-1185">Reference proteome</keyword>
<proteinExistence type="inferred from homology"/>
<evidence type="ECO:0000313" key="14">
    <source>
        <dbReference type="Proteomes" id="UP000724874"/>
    </source>
</evidence>
<evidence type="ECO:0000256" key="7">
    <source>
        <dbReference type="ARBA" id="ARBA00023163"/>
    </source>
</evidence>
<feature type="compositionally biased region" description="Acidic residues" evidence="11">
    <location>
        <begin position="483"/>
        <end position="510"/>
    </location>
</feature>
<dbReference type="InterPro" id="IPR009401">
    <property type="entry name" value="Med13_C"/>
</dbReference>
<evidence type="ECO:0000256" key="3">
    <source>
        <dbReference type="ARBA" id="ARBA00019618"/>
    </source>
</evidence>
<feature type="region of interest" description="Disordered" evidence="11">
    <location>
        <begin position="479"/>
        <end position="525"/>
    </location>
</feature>
<reference evidence="13" key="1">
    <citation type="submission" date="2020-11" db="EMBL/GenBank/DDBJ databases">
        <authorList>
            <consortium name="DOE Joint Genome Institute"/>
            <person name="Ahrendt S."/>
            <person name="Riley R."/>
            <person name="Andreopoulos W."/>
            <person name="LaButti K."/>
            <person name="Pangilinan J."/>
            <person name="Ruiz-duenas F.J."/>
            <person name="Barrasa J.M."/>
            <person name="Sanchez-Garcia M."/>
            <person name="Camarero S."/>
            <person name="Miyauchi S."/>
            <person name="Serrano A."/>
            <person name="Linde D."/>
            <person name="Babiker R."/>
            <person name="Drula E."/>
            <person name="Ayuso-Fernandez I."/>
            <person name="Pacheco R."/>
            <person name="Padilla G."/>
            <person name="Ferreira P."/>
            <person name="Barriuso J."/>
            <person name="Kellner H."/>
            <person name="Castanera R."/>
            <person name="Alfaro M."/>
            <person name="Ramirez L."/>
            <person name="Pisabarro A.G."/>
            <person name="Kuo A."/>
            <person name="Tritt A."/>
            <person name="Lipzen A."/>
            <person name="He G."/>
            <person name="Yan M."/>
            <person name="Ng V."/>
            <person name="Cullen D."/>
            <person name="Martin F."/>
            <person name="Rosso M.-N."/>
            <person name="Henrissat B."/>
            <person name="Hibbett D."/>
            <person name="Martinez A.T."/>
            <person name="Grigoriev I.V."/>
        </authorList>
    </citation>
    <scope>NUCLEOTIDE SEQUENCE</scope>
    <source>
        <strain evidence="13">AH 44721</strain>
    </source>
</reference>
<keyword evidence="6 10" id="KW-0010">Activator</keyword>
<protein>
    <recommendedName>
        <fullName evidence="3 10">Mediator of RNA polymerase II transcription subunit 13</fullName>
    </recommendedName>
    <alternativeName>
        <fullName evidence="9 10">Mediator complex subunit 13</fullName>
    </alternativeName>
</protein>
<dbReference type="GO" id="GO:0045944">
    <property type="term" value="P:positive regulation of transcription by RNA polymerase II"/>
    <property type="evidence" value="ECO:0007669"/>
    <property type="project" value="TreeGrafter"/>
</dbReference>
<keyword evidence="4 10" id="KW-0678">Repressor</keyword>
<dbReference type="PANTHER" id="PTHR48249:SF3">
    <property type="entry name" value="MEDIATOR OF RNA POLYMERASE II TRANSCRIPTION SUBUNIT 13"/>
    <property type="match status" value="1"/>
</dbReference>
<organism evidence="13 14">
    <name type="scientific">Gymnopilus junonius</name>
    <name type="common">Spectacular rustgill mushroom</name>
    <name type="synonym">Gymnopilus spectabilis subsp. junonius</name>
    <dbReference type="NCBI Taxonomy" id="109634"/>
    <lineage>
        <taxon>Eukaryota</taxon>
        <taxon>Fungi</taxon>
        <taxon>Dikarya</taxon>
        <taxon>Basidiomycota</taxon>
        <taxon>Agaricomycotina</taxon>
        <taxon>Agaricomycetes</taxon>
        <taxon>Agaricomycetidae</taxon>
        <taxon>Agaricales</taxon>
        <taxon>Agaricineae</taxon>
        <taxon>Hymenogastraceae</taxon>
        <taxon>Gymnopilus</taxon>
    </lineage>
</organism>
<feature type="compositionally biased region" description="Low complexity" evidence="11">
    <location>
        <begin position="1060"/>
        <end position="1072"/>
    </location>
</feature>
<feature type="region of interest" description="Disordered" evidence="11">
    <location>
        <begin position="1052"/>
        <end position="1072"/>
    </location>
</feature>
<evidence type="ECO:0000256" key="5">
    <source>
        <dbReference type="ARBA" id="ARBA00023015"/>
    </source>
</evidence>
<keyword evidence="8 10" id="KW-0539">Nucleus</keyword>
<dbReference type="EMBL" id="JADNYJ010000040">
    <property type="protein sequence ID" value="KAF8901743.1"/>
    <property type="molecule type" value="Genomic_DNA"/>
</dbReference>
<evidence type="ECO:0000256" key="9">
    <source>
        <dbReference type="ARBA" id="ARBA00032008"/>
    </source>
</evidence>
<comment type="subunit">
    <text evidence="10">Component of the SRB8-11 complex, which itself associates with the Mediator complex.</text>
</comment>
<name>A0A9P5NQ44_GYMJU</name>
<evidence type="ECO:0000313" key="13">
    <source>
        <dbReference type="EMBL" id="KAF8901743.1"/>
    </source>
</evidence>
<dbReference type="OrthoDB" id="103819at2759"/>
<dbReference type="InterPro" id="IPR051139">
    <property type="entry name" value="Mediator_complx_sub13"/>
</dbReference>
<comment type="subcellular location">
    <subcellularLocation>
        <location evidence="1 10">Nucleus</location>
    </subcellularLocation>
</comment>
<gene>
    <name evidence="13" type="ORF">CPB84DRAFT_1747003</name>
</gene>
<evidence type="ECO:0000256" key="8">
    <source>
        <dbReference type="ARBA" id="ARBA00023242"/>
    </source>
</evidence>
<evidence type="ECO:0000256" key="2">
    <source>
        <dbReference type="ARBA" id="ARBA00009354"/>
    </source>
</evidence>
<evidence type="ECO:0000256" key="6">
    <source>
        <dbReference type="ARBA" id="ARBA00023159"/>
    </source>
</evidence>
<feature type="compositionally biased region" description="Low complexity" evidence="11">
    <location>
        <begin position="73"/>
        <end position="91"/>
    </location>
</feature>
<comment type="similarity">
    <text evidence="2 10">Belongs to the Mediator complex subunit 13 family.</text>
</comment>
<dbReference type="Pfam" id="PF06333">
    <property type="entry name" value="Med13_C"/>
    <property type="match status" value="1"/>
</dbReference>
<comment type="caution">
    <text evidence="13">The sequence shown here is derived from an EMBL/GenBank/DDBJ whole genome shotgun (WGS) entry which is preliminary data.</text>
</comment>
<dbReference type="AlphaFoldDB" id="A0A9P5NQ44"/>
<keyword evidence="7 10" id="KW-0804">Transcription</keyword>
<evidence type="ECO:0000256" key="11">
    <source>
        <dbReference type="SAM" id="MobiDB-lite"/>
    </source>
</evidence>
<evidence type="ECO:0000256" key="10">
    <source>
        <dbReference type="RuleBase" id="RU364134"/>
    </source>
</evidence>
<comment type="function">
    <text evidence="10">Component of the SRB8-11 complex. The SRB8-11 complex is a regulatory module of the Mediator complex which is itself involved in regulation of basal and activated RNA polymerase II-dependent transcription. The SRB8-11 complex may be involved in the transcriptional repression of a subset of genes regulated by Mediator. It may inhibit the association of the Mediator complex with RNA polymerase II to form the holoenzyme complex.</text>
</comment>
<dbReference type="GO" id="GO:0016592">
    <property type="term" value="C:mediator complex"/>
    <property type="evidence" value="ECO:0007669"/>
    <property type="project" value="InterPro"/>
</dbReference>
<dbReference type="GO" id="GO:0003713">
    <property type="term" value="F:transcription coactivator activity"/>
    <property type="evidence" value="ECO:0007669"/>
    <property type="project" value="TreeGrafter"/>
</dbReference>
<evidence type="ECO:0000259" key="12">
    <source>
        <dbReference type="Pfam" id="PF06333"/>
    </source>
</evidence>
<feature type="compositionally biased region" description="Basic and acidic residues" evidence="11">
    <location>
        <begin position="132"/>
        <end position="147"/>
    </location>
</feature>
<feature type="compositionally biased region" description="Polar residues" evidence="11">
    <location>
        <begin position="368"/>
        <end position="381"/>
    </location>
</feature>
<sequence>MPPPPISSLPIQFQSALQGLGAGNWQHSFIIAWVSVENKQGEDKGITIIYPASLCLSYLPSSTSRTSLDYIPQLPTQLQPSPSAHPHSRPSVFSSPTSESLHSFRALTVSKSKDLRLVATEVGGYVDAVARERERERERLKRERETASPKITRAAATTPASAPVAEAPTPTPALPLPHPQPIQSFYPSPPHIVPAPAVPDGKTSPVVETVPATEPTVPPVASSSTASFDPYSMDSTWAQPPYLAMDINMDFGMDDMDMNFDINNASSSAGTGGGGYAPELRGGMEFEDAFTDDDFSFFDRPSRPTPTGHHSRVPSLTLPSGISPPHFGDLHLSGPGPPSAPPHTWTPGIDGFTPRSMDQPDSVPPDLTSWTPAHQTHTPETTQTRHLLLLNQTFEPIPFGDYHRQADGKYAVGKFAFSLPSPPAEEEDAFISPGPTHGGWRFRYDAVTDPRISLVKKLAGVKRKIPFESDQRRKIKEPRITWGDDDWQEDRVEVDDSDEEEGDDVDDDMESLPTSRPSTPPPAYLPLGPTLLHTQFQHAHLLPLCVPLRPPEAAVAPVNLNANHPPPSVPTPVSPAATMGAATERSKSLEAAAFAVAAEVVENPVWAETWRANVVGAGTESRVWTSDVKAVGKLLESVGFGLEAPTGMGVLFGLDRNELLRPLEEPMISIGKGDAVVQMKPPALRFWDKLGLDPKGGKKDLSAFVLFEDDVERGMQAEDWIKSVQNVYQRKRYGTMSCGKSSFCTKDGLVPLRYDATFRKSLGNFITSLTQSQPTIVIFLVLPVTVMSLSSPVLRQVLSVSKKVLSTYAGGQIFYQFIPESHLFSSLGKDSAYDSALDQLCASVYNRTLIPVDRLRSRDVHHLEEEADNVRRLFMAPSFTLARHLGTSKVSYVRAAHTSLDVMDRFTLLHVAYHLTACGKWLMACCVDQRGEAYNLKVWLTQGPREQQDSGVHVEEVHDSENGHELESEGLEEEYAVKKVWDFGTHFAKKGNVEWRVVFARLGVMGEKEINGNILNDAIANSRDEPPSHHSVVCVVPDAPWLFIPSKSGGSPLPVPRPAAPSRSSSSSKQPSIFTDISSTTYAVFPSNRISVSFSPSRSDFGLSQSLIPELSAQASQPVTPQTSTPRFASPLNSPVAFVPQASSMLIHLPHASSSNPISMIHIHLLQTVHSASQAVTSAHVPGDDQLLQDVTRNYYELAVLSKTKWKLDAHRGLPFHIAAVEAMRVALEKDWDRYEGGADHNTMF</sequence>
<evidence type="ECO:0000256" key="1">
    <source>
        <dbReference type="ARBA" id="ARBA00004123"/>
    </source>
</evidence>
<dbReference type="Proteomes" id="UP000724874">
    <property type="component" value="Unassembled WGS sequence"/>
</dbReference>